<dbReference type="InterPro" id="IPR050194">
    <property type="entry name" value="Glycosyltransferase_grp1"/>
</dbReference>
<dbReference type="RefSeq" id="WP_071545395.1">
    <property type="nucleotide sequence ID" value="NZ_LKAQ01000004.1"/>
</dbReference>
<dbReference type="EC" id="2.4.1.57" evidence="2"/>
<keyword evidence="3" id="KW-1185">Reference proteome</keyword>
<evidence type="ECO:0000313" key="2">
    <source>
        <dbReference type="EMBL" id="OIQ49913.1"/>
    </source>
</evidence>
<dbReference type="Proteomes" id="UP000181901">
    <property type="component" value="Unassembled WGS sequence"/>
</dbReference>
<comment type="caution">
    <text evidence="2">The sequence shown here is derived from an EMBL/GenBank/DDBJ whole genome shotgun (WGS) entry which is preliminary data.</text>
</comment>
<dbReference type="GO" id="GO:0016757">
    <property type="term" value="F:glycosyltransferase activity"/>
    <property type="evidence" value="ECO:0007669"/>
    <property type="project" value="UniProtKB-KW"/>
</dbReference>
<organism evidence="2 3">
    <name type="scientific">Pseudodesulfovibrio hydrargyri</name>
    <dbReference type="NCBI Taxonomy" id="2125990"/>
    <lineage>
        <taxon>Bacteria</taxon>
        <taxon>Pseudomonadati</taxon>
        <taxon>Thermodesulfobacteriota</taxon>
        <taxon>Desulfovibrionia</taxon>
        <taxon>Desulfovibrionales</taxon>
        <taxon>Desulfovibrionaceae</taxon>
    </lineage>
</organism>
<proteinExistence type="predicted"/>
<dbReference type="CDD" id="cd03801">
    <property type="entry name" value="GT4_PimA-like"/>
    <property type="match status" value="1"/>
</dbReference>
<dbReference type="InterPro" id="IPR001296">
    <property type="entry name" value="Glyco_trans_1"/>
</dbReference>
<sequence>MKIALCTPFKPLDNASVSGDVTIARDLRDALADLGNEVVPVPYFPAKEIWKRPARWPVAYRAAGRMTEAARGCDAWLTYGTYYKAPDVFGPACAARLGIPYAIFQASYAVNRGKKLATWPGYRLNRRAMLRADHIFCNRLNDLRGCARLGLAPDRYSHVRPGLPQGLLTRDETAGAALRREWGAEGARVVLTAAMMRAGVKAEGLRWVFRACAALVEQGRDVFLAVAGDGPRRAELEPEARNLLGDRVRFVGLAERERLGHFFAAGDLFAFPGLAESVGMVYLEAQQCGLPVVATDDEGAPQVVAHNRTGIITRATLDDFTRGVDELVRDPGRCRALAANAPGHVAKEHDSARNYGHVAEVLRELAEARA</sequence>
<protein>
    <submittedName>
        <fullName evidence="2">GDP-mannose-dependent alpha-(1-6)-phosphatidylinositol monomannoside mannosyltransferase</fullName>
        <ecNumber evidence="2">2.4.1.57</ecNumber>
    </submittedName>
</protein>
<dbReference type="EMBL" id="LKAQ01000004">
    <property type="protein sequence ID" value="OIQ49913.1"/>
    <property type="molecule type" value="Genomic_DNA"/>
</dbReference>
<dbReference type="SUPFAM" id="SSF53756">
    <property type="entry name" value="UDP-Glycosyltransferase/glycogen phosphorylase"/>
    <property type="match status" value="1"/>
</dbReference>
<name>A0A1J5NDY0_9BACT</name>
<keyword evidence="2" id="KW-0808">Transferase</keyword>
<dbReference type="Gene3D" id="3.40.50.2000">
    <property type="entry name" value="Glycogen Phosphorylase B"/>
    <property type="match status" value="2"/>
</dbReference>
<evidence type="ECO:0000313" key="3">
    <source>
        <dbReference type="Proteomes" id="UP000181901"/>
    </source>
</evidence>
<feature type="domain" description="Glycosyl transferase family 1" evidence="1">
    <location>
        <begin position="196"/>
        <end position="342"/>
    </location>
</feature>
<keyword evidence="2" id="KW-0328">Glycosyltransferase</keyword>
<accession>A0A1J5NDY0</accession>
<reference evidence="2 3" key="1">
    <citation type="submission" date="2015-09" db="EMBL/GenBank/DDBJ databases">
        <title>Genome of Desulfovibrio dechloracetivorans BerOc1, a mercury methylating strain isolated from highly hydrocarbons and metals contaminated coastal sediments.</title>
        <authorList>
            <person name="Goni Urriza M."/>
            <person name="Gassie C."/>
            <person name="Bouchez O."/>
            <person name="Klopp C."/>
            <person name="Ranchou-Peyruse A."/>
            <person name="Remy G."/>
        </authorList>
    </citation>
    <scope>NUCLEOTIDE SEQUENCE [LARGE SCALE GENOMIC DNA]</scope>
    <source>
        <strain evidence="2 3">BerOc1</strain>
    </source>
</reference>
<dbReference type="PANTHER" id="PTHR45947">
    <property type="entry name" value="SULFOQUINOVOSYL TRANSFERASE SQD2"/>
    <property type="match status" value="1"/>
</dbReference>
<evidence type="ECO:0000259" key="1">
    <source>
        <dbReference type="Pfam" id="PF00534"/>
    </source>
</evidence>
<gene>
    <name evidence="2" type="primary">pimB_2</name>
    <name evidence="2" type="ORF">BerOc1_01841</name>
</gene>
<dbReference type="AlphaFoldDB" id="A0A1J5NDY0"/>
<dbReference type="OrthoDB" id="5443996at2"/>
<dbReference type="PANTHER" id="PTHR45947:SF3">
    <property type="entry name" value="SULFOQUINOVOSYL TRANSFERASE SQD2"/>
    <property type="match status" value="1"/>
</dbReference>
<dbReference type="Pfam" id="PF00534">
    <property type="entry name" value="Glycos_transf_1"/>
    <property type="match status" value="1"/>
</dbReference>